<reference evidence="1" key="1">
    <citation type="journal article" date="2015" name="Front. Microbiol.">
        <title>Combining genomic sequencing methods to explore viral diversity and reveal potential virus-host interactions.</title>
        <authorList>
            <person name="Chow C.E."/>
            <person name="Winget D.M."/>
            <person name="White R.A.III."/>
            <person name="Hallam S.J."/>
            <person name="Suttle C.A."/>
        </authorList>
    </citation>
    <scope>NUCLEOTIDE SEQUENCE</scope>
    <source>
        <strain evidence="1">Oxic1_8</strain>
    </source>
</reference>
<evidence type="ECO:0000313" key="1">
    <source>
        <dbReference type="EMBL" id="AKH48413.1"/>
    </source>
</evidence>
<protein>
    <submittedName>
        <fullName evidence="1">Uncharacterized protein</fullName>
    </submittedName>
</protein>
<reference evidence="1" key="2">
    <citation type="submission" date="2015-03" db="EMBL/GenBank/DDBJ databases">
        <authorList>
            <person name="Chow C.-E.T."/>
            <person name="Winget D.M."/>
            <person name="White R.A.III."/>
            <person name="Hallam S.J."/>
            <person name="Suttle C.A."/>
        </authorList>
    </citation>
    <scope>NUCLEOTIDE SEQUENCE</scope>
    <source>
        <strain evidence="1">Oxic1_8</strain>
    </source>
</reference>
<proteinExistence type="predicted"/>
<organism evidence="1">
    <name type="scientific">uncultured marine virus</name>
    <dbReference type="NCBI Taxonomy" id="186617"/>
    <lineage>
        <taxon>Viruses</taxon>
        <taxon>environmental samples</taxon>
    </lineage>
</organism>
<name>A0A0F7LA55_9VIRU</name>
<dbReference type="EMBL" id="KR029603">
    <property type="protein sequence ID" value="AKH48413.1"/>
    <property type="molecule type" value="Genomic_DNA"/>
</dbReference>
<accession>A0A0F7LA55</accession>
<sequence length="54" mass="6390">MTPLRVTPHTQSPHRTRNRQWQLHHPPLWVRLVPTCETVSTSSIWPRIRQALSV</sequence>